<dbReference type="GO" id="GO:0030170">
    <property type="term" value="F:pyridoxal phosphate binding"/>
    <property type="evidence" value="ECO:0007669"/>
    <property type="project" value="UniProtKB-UniRule"/>
</dbReference>
<reference evidence="15 16" key="1">
    <citation type="submission" date="2019-02" db="EMBL/GenBank/DDBJ databases">
        <title>Deep-cultivation of Planctomycetes and their phenomic and genomic characterization uncovers novel biology.</title>
        <authorList>
            <person name="Wiegand S."/>
            <person name="Jogler M."/>
            <person name="Boedeker C."/>
            <person name="Pinto D."/>
            <person name="Vollmers J."/>
            <person name="Rivas-Marin E."/>
            <person name="Kohn T."/>
            <person name="Peeters S.H."/>
            <person name="Heuer A."/>
            <person name="Rast P."/>
            <person name="Oberbeckmann S."/>
            <person name="Bunk B."/>
            <person name="Jeske O."/>
            <person name="Meyerdierks A."/>
            <person name="Storesund J.E."/>
            <person name="Kallscheuer N."/>
            <person name="Luecker S."/>
            <person name="Lage O.M."/>
            <person name="Pohl T."/>
            <person name="Merkel B.J."/>
            <person name="Hornburger P."/>
            <person name="Mueller R.-W."/>
            <person name="Bruemmer F."/>
            <person name="Labrenz M."/>
            <person name="Spormann A.M."/>
            <person name="Op Den Camp H."/>
            <person name="Overmann J."/>
            <person name="Amann R."/>
            <person name="Jetten M.S.M."/>
            <person name="Mascher T."/>
            <person name="Medema M.H."/>
            <person name="Devos D.P."/>
            <person name="Kaster A.-K."/>
            <person name="Ovreas L."/>
            <person name="Rohde M."/>
            <person name="Galperin M.Y."/>
            <person name="Jogler C."/>
        </authorList>
    </citation>
    <scope>NUCLEOTIDE SEQUENCE [LARGE SCALE GENOMIC DNA]</scope>
    <source>
        <strain evidence="15 16">Pla144</strain>
    </source>
</reference>
<proteinExistence type="inferred from homology"/>
<feature type="binding site" evidence="12">
    <location>
        <position position="43"/>
    </location>
    <ligand>
        <name>L-glutamate</name>
        <dbReference type="ChEBI" id="CHEBI:29985"/>
    </ligand>
</feature>
<keyword evidence="9 12" id="KW-0718">Serine biosynthesis</keyword>
<evidence type="ECO:0000256" key="1">
    <source>
        <dbReference type="ARBA" id="ARBA00004915"/>
    </source>
</evidence>
<evidence type="ECO:0000256" key="6">
    <source>
        <dbReference type="ARBA" id="ARBA00022679"/>
    </source>
</evidence>
<feature type="binding site" evidence="12">
    <location>
        <position position="154"/>
    </location>
    <ligand>
        <name>pyridoxal 5'-phosphate</name>
        <dbReference type="ChEBI" id="CHEBI:597326"/>
    </ligand>
</feature>
<comment type="catalytic activity">
    <reaction evidence="11 12 13">
        <text>O-phospho-L-serine + 2-oxoglutarate = 3-phosphooxypyruvate + L-glutamate</text>
        <dbReference type="Rhea" id="RHEA:14329"/>
        <dbReference type="ChEBI" id="CHEBI:16810"/>
        <dbReference type="ChEBI" id="CHEBI:18110"/>
        <dbReference type="ChEBI" id="CHEBI:29985"/>
        <dbReference type="ChEBI" id="CHEBI:57524"/>
        <dbReference type="EC" id="2.6.1.52"/>
    </reaction>
</comment>
<feature type="binding site" evidence="12">
    <location>
        <position position="197"/>
    </location>
    <ligand>
        <name>pyridoxal 5'-phosphate</name>
        <dbReference type="ChEBI" id="CHEBI:597326"/>
    </ligand>
</feature>
<evidence type="ECO:0000259" key="14">
    <source>
        <dbReference type="Pfam" id="PF00266"/>
    </source>
</evidence>
<dbReference type="InterPro" id="IPR015421">
    <property type="entry name" value="PyrdxlP-dep_Trfase_major"/>
</dbReference>
<feature type="modified residue" description="N6-(pyridoxal phosphate)lysine" evidence="12">
    <location>
        <position position="198"/>
    </location>
</feature>
<keyword evidence="16" id="KW-1185">Reference proteome</keyword>
<evidence type="ECO:0000313" key="15">
    <source>
        <dbReference type="EMBL" id="TWU24755.1"/>
    </source>
</evidence>
<comment type="caution">
    <text evidence="12">Lacks conserved residue(s) required for the propagation of feature annotation.</text>
</comment>
<evidence type="ECO:0000256" key="5">
    <source>
        <dbReference type="ARBA" id="ARBA00022605"/>
    </source>
</evidence>
<evidence type="ECO:0000256" key="9">
    <source>
        <dbReference type="ARBA" id="ARBA00023299"/>
    </source>
</evidence>
<dbReference type="GO" id="GO:0006564">
    <property type="term" value="P:L-serine biosynthetic process"/>
    <property type="evidence" value="ECO:0007669"/>
    <property type="project" value="UniProtKB-UniRule"/>
</dbReference>
<comment type="subcellular location">
    <subcellularLocation>
        <location evidence="12">Cytoplasm</location>
    </subcellularLocation>
</comment>
<dbReference type="NCBIfam" id="NF003764">
    <property type="entry name" value="PRK05355.1"/>
    <property type="match status" value="1"/>
</dbReference>
<sequence>MTQRAYNFAAGPAALPESVLEQAQREMMALPGPKASILEISHRSPTFKEIIESAEKNIRTLLGISDDYAVLFLQGGGRLLFSMIPMNLLTKEQPSADYILTGTWGKAAIKEAKKLGSMKVAWDGADDKYTYTPADSDLELNPNAAFAHYTCNETIEGVQFPTEPQTGQVPLVCDASSDFMHKPLSVDRYGMIYACAQKNMGPAGVSIVVVRKDLLERSSDELGSYLNLKLHADEGSLMNTAPTFAIYVVRLVTDWLLNDIGGLEKMYAINQRKAKMLYEVLDQSGGFYEGHARQDSRSLMNVSFRLPSEELTTAFLKQSEAADLTSLAGHRSVGGVRASIYNAVPVAGVEALRDFMIDFRDKHAN</sequence>
<evidence type="ECO:0000256" key="4">
    <source>
        <dbReference type="ARBA" id="ARBA00022576"/>
    </source>
</evidence>
<dbReference type="PIRSF" id="PIRSF000525">
    <property type="entry name" value="SerC"/>
    <property type="match status" value="1"/>
</dbReference>
<dbReference type="NCBIfam" id="TIGR01364">
    <property type="entry name" value="serC_1"/>
    <property type="match status" value="1"/>
</dbReference>
<feature type="binding site" evidence="12">
    <location>
        <position position="174"/>
    </location>
    <ligand>
        <name>pyridoxal 5'-phosphate</name>
        <dbReference type="ChEBI" id="CHEBI:597326"/>
    </ligand>
</feature>
<feature type="binding site" evidence="12">
    <location>
        <begin position="239"/>
        <end position="240"/>
    </location>
    <ligand>
        <name>pyridoxal 5'-phosphate</name>
        <dbReference type="ChEBI" id="CHEBI:597326"/>
    </ligand>
</feature>
<keyword evidence="7 12" id="KW-0663">Pyridoxal phosphate</keyword>
<comment type="cofactor">
    <cofactor evidence="12">
        <name>pyridoxal 5'-phosphate</name>
        <dbReference type="ChEBI" id="CHEBI:597326"/>
    </cofactor>
    <text evidence="12">Binds 1 pyridoxal phosphate per subunit.</text>
</comment>
<comment type="pathway">
    <text evidence="2 12 13">Amino-acid biosynthesis; L-serine biosynthesis; L-serine from 3-phospho-D-glycerate: step 2/3.</text>
</comment>
<dbReference type="UniPathway" id="UPA00135">
    <property type="reaction ID" value="UER00197"/>
</dbReference>
<evidence type="ECO:0000256" key="11">
    <source>
        <dbReference type="ARBA" id="ARBA00049007"/>
    </source>
</evidence>
<dbReference type="Pfam" id="PF00266">
    <property type="entry name" value="Aminotran_5"/>
    <property type="match status" value="1"/>
</dbReference>
<comment type="caution">
    <text evidence="15">The sequence shown here is derived from an EMBL/GenBank/DDBJ whole genome shotgun (WGS) entry which is preliminary data.</text>
</comment>
<dbReference type="Proteomes" id="UP000318437">
    <property type="component" value="Unassembled WGS sequence"/>
</dbReference>
<dbReference type="RefSeq" id="WP_146451965.1">
    <property type="nucleotide sequence ID" value="NZ_SJPS01000005.1"/>
</dbReference>
<evidence type="ECO:0000256" key="10">
    <source>
        <dbReference type="ARBA" id="ARBA00047630"/>
    </source>
</evidence>
<dbReference type="PANTHER" id="PTHR43247">
    <property type="entry name" value="PHOSPHOSERINE AMINOTRANSFERASE"/>
    <property type="match status" value="1"/>
</dbReference>
<dbReference type="InterPro" id="IPR015424">
    <property type="entry name" value="PyrdxlP-dep_Trfase"/>
</dbReference>
<organism evidence="15 16">
    <name type="scientific">Bythopirellula polymerisocia</name>
    <dbReference type="NCBI Taxonomy" id="2528003"/>
    <lineage>
        <taxon>Bacteria</taxon>
        <taxon>Pseudomonadati</taxon>
        <taxon>Planctomycetota</taxon>
        <taxon>Planctomycetia</taxon>
        <taxon>Pirellulales</taxon>
        <taxon>Lacipirellulaceae</taxon>
        <taxon>Bythopirellula</taxon>
    </lineage>
</organism>
<keyword evidence="6 12" id="KW-0808">Transferase</keyword>
<comment type="function">
    <text evidence="12">Catalyzes the reversible conversion of 3-phosphohydroxypyruvate to phosphoserine and of 3-hydroxy-2-oxo-4-phosphonooxybutanoate to phosphohydroxythreonine.</text>
</comment>
<dbReference type="GO" id="GO:0005737">
    <property type="term" value="C:cytoplasm"/>
    <property type="evidence" value="ECO:0007669"/>
    <property type="project" value="UniProtKB-SubCell"/>
</dbReference>
<keyword evidence="5 12" id="KW-0028">Amino-acid biosynthesis</keyword>
<dbReference type="InterPro" id="IPR022278">
    <property type="entry name" value="Pser_aminoTfrase"/>
</dbReference>
<evidence type="ECO:0000313" key="16">
    <source>
        <dbReference type="Proteomes" id="UP000318437"/>
    </source>
</evidence>
<evidence type="ECO:0000256" key="7">
    <source>
        <dbReference type="ARBA" id="ARBA00022898"/>
    </source>
</evidence>
<name>A0A5C6CL15_9BACT</name>
<feature type="domain" description="Aminotransferase class V" evidence="14">
    <location>
        <begin position="6"/>
        <end position="352"/>
    </location>
</feature>
<evidence type="ECO:0000256" key="13">
    <source>
        <dbReference type="RuleBase" id="RU004505"/>
    </source>
</evidence>
<evidence type="ECO:0000256" key="3">
    <source>
        <dbReference type="ARBA" id="ARBA00006904"/>
    </source>
</evidence>
<dbReference type="HAMAP" id="MF_00160">
    <property type="entry name" value="SerC_aminotrans_5"/>
    <property type="match status" value="1"/>
</dbReference>
<dbReference type="GO" id="GO:0004648">
    <property type="term" value="F:O-phospho-L-serine:2-oxoglutarate aminotransferase activity"/>
    <property type="evidence" value="ECO:0007669"/>
    <property type="project" value="UniProtKB-UniRule"/>
</dbReference>
<keyword evidence="8 12" id="KW-0664">Pyridoxine biosynthesis</keyword>
<gene>
    <name evidence="12 15" type="primary">serC</name>
    <name evidence="15" type="ORF">Pla144_36410</name>
</gene>
<comment type="subunit">
    <text evidence="12">Homodimer.</text>
</comment>
<dbReference type="Gene3D" id="3.90.1150.10">
    <property type="entry name" value="Aspartate Aminotransferase, domain 1"/>
    <property type="match status" value="1"/>
</dbReference>
<comment type="similarity">
    <text evidence="3 12">Belongs to the class-V pyridoxal-phosphate-dependent aminotransferase family. SerC subfamily.</text>
</comment>
<dbReference type="SUPFAM" id="SSF53383">
    <property type="entry name" value="PLP-dependent transferases"/>
    <property type="match status" value="1"/>
</dbReference>
<dbReference type="PANTHER" id="PTHR43247:SF1">
    <property type="entry name" value="PHOSPHOSERINE AMINOTRANSFERASE"/>
    <property type="match status" value="1"/>
</dbReference>
<dbReference type="FunFam" id="3.90.1150.10:FF:000006">
    <property type="entry name" value="Phosphoserine aminotransferase"/>
    <property type="match status" value="1"/>
</dbReference>
<dbReference type="EC" id="2.6.1.52" evidence="12"/>
<dbReference type="InterPro" id="IPR020578">
    <property type="entry name" value="Aminotrans_V_PyrdxlP_BS"/>
</dbReference>
<protein>
    <recommendedName>
        <fullName evidence="12">Phosphoserine aminotransferase</fullName>
        <ecNumber evidence="12">2.6.1.52</ecNumber>
    </recommendedName>
    <alternativeName>
        <fullName evidence="12">Phosphohydroxythreonine aminotransferase</fullName>
        <shortName evidence="12">PSAT</shortName>
    </alternativeName>
</protein>
<evidence type="ECO:0000256" key="8">
    <source>
        <dbReference type="ARBA" id="ARBA00023096"/>
    </source>
</evidence>
<dbReference type="OrthoDB" id="9809412at2"/>
<keyword evidence="4 12" id="KW-0032">Aminotransferase</keyword>
<feature type="binding site" evidence="12">
    <location>
        <begin position="77"/>
        <end position="78"/>
    </location>
    <ligand>
        <name>pyridoxal 5'-phosphate</name>
        <dbReference type="ChEBI" id="CHEBI:597326"/>
    </ligand>
</feature>
<keyword evidence="12" id="KW-0963">Cytoplasm</keyword>
<feature type="binding site" evidence="12">
    <location>
        <position position="104"/>
    </location>
    <ligand>
        <name>pyridoxal 5'-phosphate</name>
        <dbReference type="ChEBI" id="CHEBI:597326"/>
    </ligand>
</feature>
<dbReference type="Gene3D" id="3.40.640.10">
    <property type="entry name" value="Type I PLP-dependent aspartate aminotransferase-like (Major domain)"/>
    <property type="match status" value="1"/>
</dbReference>
<dbReference type="PROSITE" id="PS00595">
    <property type="entry name" value="AA_TRANSFER_CLASS_5"/>
    <property type="match status" value="1"/>
</dbReference>
<dbReference type="InterPro" id="IPR015422">
    <property type="entry name" value="PyrdxlP-dep_Trfase_small"/>
</dbReference>
<comment type="pathway">
    <text evidence="1 12">Cofactor biosynthesis; pyridoxine 5'-phosphate biosynthesis; pyridoxine 5'-phosphate from D-erythrose 4-phosphate: step 3/5.</text>
</comment>
<dbReference type="GO" id="GO:0008615">
    <property type="term" value="P:pyridoxine biosynthetic process"/>
    <property type="evidence" value="ECO:0007669"/>
    <property type="project" value="UniProtKB-UniRule"/>
</dbReference>
<dbReference type="EMBL" id="SJPS01000005">
    <property type="protein sequence ID" value="TWU24755.1"/>
    <property type="molecule type" value="Genomic_DNA"/>
</dbReference>
<dbReference type="InterPro" id="IPR000192">
    <property type="entry name" value="Aminotrans_V_dom"/>
</dbReference>
<dbReference type="AlphaFoldDB" id="A0A5C6CL15"/>
<evidence type="ECO:0000256" key="12">
    <source>
        <dbReference type="HAMAP-Rule" id="MF_00160"/>
    </source>
</evidence>
<accession>A0A5C6CL15</accession>
<dbReference type="UniPathway" id="UPA00244">
    <property type="reaction ID" value="UER00311"/>
</dbReference>
<dbReference type="FunFam" id="3.40.640.10:FF:000010">
    <property type="entry name" value="Phosphoserine aminotransferase"/>
    <property type="match status" value="1"/>
</dbReference>
<comment type="catalytic activity">
    <reaction evidence="10 12">
        <text>4-(phosphooxy)-L-threonine + 2-oxoglutarate = (R)-3-hydroxy-2-oxo-4-phosphooxybutanoate + L-glutamate</text>
        <dbReference type="Rhea" id="RHEA:16573"/>
        <dbReference type="ChEBI" id="CHEBI:16810"/>
        <dbReference type="ChEBI" id="CHEBI:29985"/>
        <dbReference type="ChEBI" id="CHEBI:58452"/>
        <dbReference type="ChEBI" id="CHEBI:58538"/>
        <dbReference type="EC" id="2.6.1.52"/>
    </reaction>
</comment>
<evidence type="ECO:0000256" key="2">
    <source>
        <dbReference type="ARBA" id="ARBA00005099"/>
    </source>
</evidence>